<keyword evidence="2" id="KW-1185">Reference proteome</keyword>
<dbReference type="InterPro" id="IPR013078">
    <property type="entry name" value="His_Pase_superF_clade-1"/>
</dbReference>
<dbReference type="RefSeq" id="WP_185179154.1">
    <property type="nucleotide sequence ID" value="NZ_CBCSEP010000017.1"/>
</dbReference>
<dbReference type="InterPro" id="IPR029033">
    <property type="entry name" value="His_PPase_superfam"/>
</dbReference>
<dbReference type="Pfam" id="PF00300">
    <property type="entry name" value="His_Phos_1"/>
    <property type="match status" value="1"/>
</dbReference>
<sequence length="179" mass="20585">MNIALVRHFKVQPAAGRKWLAPDQFRQWTADYDRAELEVAPLPDDGTRWDVCLCSDLSRAVRTASVIYPGTAIRTPHLREIELHPVMRSGVKLHLNLWLLLARMAWLVSHPSQEETKAKARERARLFVDVLERDYPNRNVLVVSHGAFMRLLAKELTSRGCKGEGFLVPRNGELYVYKR</sequence>
<name>A0A841THF1_9BACL</name>
<evidence type="ECO:0000313" key="2">
    <source>
        <dbReference type="Proteomes" id="UP000574133"/>
    </source>
</evidence>
<dbReference type="EMBL" id="JACJVN010000039">
    <property type="protein sequence ID" value="MBB6677881.1"/>
    <property type="molecule type" value="Genomic_DNA"/>
</dbReference>
<organism evidence="1 2">
    <name type="scientific">Cohnella lubricantis</name>
    <dbReference type="NCBI Taxonomy" id="2163172"/>
    <lineage>
        <taxon>Bacteria</taxon>
        <taxon>Bacillati</taxon>
        <taxon>Bacillota</taxon>
        <taxon>Bacilli</taxon>
        <taxon>Bacillales</taxon>
        <taxon>Paenibacillaceae</taxon>
        <taxon>Cohnella</taxon>
    </lineage>
</organism>
<gene>
    <name evidence="1" type="ORF">H4Q31_11150</name>
</gene>
<protein>
    <submittedName>
        <fullName evidence="1">Histidine phosphatase family protein</fullName>
    </submittedName>
</protein>
<reference evidence="1 2" key="1">
    <citation type="submission" date="2020-08" db="EMBL/GenBank/DDBJ databases">
        <title>Cohnella phylogeny.</title>
        <authorList>
            <person name="Dunlap C."/>
        </authorList>
    </citation>
    <scope>NUCLEOTIDE SEQUENCE [LARGE SCALE GENOMIC DNA]</scope>
    <source>
        <strain evidence="1 2">DSM 103658</strain>
    </source>
</reference>
<dbReference type="Proteomes" id="UP000574133">
    <property type="component" value="Unassembled WGS sequence"/>
</dbReference>
<dbReference type="Gene3D" id="3.40.50.1240">
    <property type="entry name" value="Phosphoglycerate mutase-like"/>
    <property type="match status" value="1"/>
</dbReference>
<dbReference type="AlphaFoldDB" id="A0A841THF1"/>
<dbReference type="CDD" id="cd07067">
    <property type="entry name" value="HP_PGM_like"/>
    <property type="match status" value="1"/>
</dbReference>
<proteinExistence type="predicted"/>
<comment type="caution">
    <text evidence="1">The sequence shown here is derived from an EMBL/GenBank/DDBJ whole genome shotgun (WGS) entry which is preliminary data.</text>
</comment>
<evidence type="ECO:0000313" key="1">
    <source>
        <dbReference type="EMBL" id="MBB6677881.1"/>
    </source>
</evidence>
<dbReference type="SUPFAM" id="SSF53254">
    <property type="entry name" value="Phosphoglycerate mutase-like"/>
    <property type="match status" value="1"/>
</dbReference>
<accession>A0A841THF1</accession>